<protein>
    <submittedName>
        <fullName evidence="1">Cupin domain-containing protein</fullName>
    </submittedName>
</protein>
<dbReference type="InterPro" id="IPR011051">
    <property type="entry name" value="RmlC_Cupin_sf"/>
</dbReference>
<dbReference type="Pfam" id="PF16867">
    <property type="entry name" value="DMSP_lyase"/>
    <property type="match status" value="1"/>
</dbReference>
<reference evidence="1 2" key="1">
    <citation type="submission" date="2018-09" db="EMBL/GenBank/DDBJ databases">
        <title>Gemmobacter lutimaris sp. nov., a marine bacterium isolated from tidal flat.</title>
        <authorList>
            <person name="Lee D.W."/>
            <person name="Yoo Y."/>
            <person name="Kim J.-J."/>
            <person name="Kim B.S."/>
        </authorList>
    </citation>
    <scope>NUCLEOTIDE SEQUENCE [LARGE SCALE GENOMIC DNA]</scope>
    <source>
        <strain evidence="1 2">YJ-T1-11</strain>
    </source>
</reference>
<dbReference type="InterPro" id="IPR031723">
    <property type="entry name" value="DMSP_lyase"/>
</dbReference>
<proteinExistence type="predicted"/>
<gene>
    <name evidence="1" type="ORF">D2N39_18795</name>
</gene>
<name>A0A398BI68_9RHOB</name>
<comment type="caution">
    <text evidence="1">The sequence shown here is derived from an EMBL/GenBank/DDBJ whole genome shotgun (WGS) entry which is preliminary data.</text>
</comment>
<dbReference type="CDD" id="cd20282">
    <property type="entry name" value="cupin_DddQ"/>
    <property type="match status" value="1"/>
</dbReference>
<dbReference type="SUPFAM" id="SSF51182">
    <property type="entry name" value="RmlC-like cupins"/>
    <property type="match status" value="1"/>
</dbReference>
<dbReference type="Proteomes" id="UP000266649">
    <property type="component" value="Unassembled WGS sequence"/>
</dbReference>
<dbReference type="InterPro" id="IPR014710">
    <property type="entry name" value="RmlC-like_jellyroll"/>
</dbReference>
<dbReference type="Gene3D" id="2.60.120.10">
    <property type="entry name" value="Jelly Rolls"/>
    <property type="match status" value="1"/>
</dbReference>
<evidence type="ECO:0000313" key="1">
    <source>
        <dbReference type="EMBL" id="RID90245.1"/>
    </source>
</evidence>
<dbReference type="OrthoDB" id="9083851at2"/>
<dbReference type="AlphaFoldDB" id="A0A398BI68"/>
<accession>A0A398BI68</accession>
<dbReference type="GO" id="GO:0047869">
    <property type="term" value="F:dimethylpropiothetin dethiomethylase activity"/>
    <property type="evidence" value="ECO:0007669"/>
    <property type="project" value="InterPro"/>
</dbReference>
<dbReference type="EMBL" id="QXXQ01000015">
    <property type="protein sequence ID" value="RID90245.1"/>
    <property type="molecule type" value="Genomic_DNA"/>
</dbReference>
<sequence length="207" mass="22705">MISAAATQERDNGLRQMWGVLRAYVEAHAEPFHSFTGALPYDLSLLATDTKTLPTGAMLAEMSTFARPETRPLVEAVIAVANLLEWQQGYDEVQVGSDYLARSGWCHLAGPDGPILMTGARLFLGYWGGGLDYPFHWHAAEELYLTLAGSAIFRAEGRADVRVGPGDSVHHASWQPHATQFGSKGFLALIAWRGADLSMKLEMETRK</sequence>
<evidence type="ECO:0000313" key="2">
    <source>
        <dbReference type="Proteomes" id="UP000266649"/>
    </source>
</evidence>
<keyword evidence="2" id="KW-1185">Reference proteome</keyword>
<dbReference type="RefSeq" id="WP_119136335.1">
    <property type="nucleotide sequence ID" value="NZ_QXXQ01000015.1"/>
</dbReference>
<organism evidence="1 2">
    <name type="scientific">Gemmobacter lutimaris</name>
    <dbReference type="NCBI Taxonomy" id="2306023"/>
    <lineage>
        <taxon>Bacteria</taxon>
        <taxon>Pseudomonadati</taxon>
        <taxon>Pseudomonadota</taxon>
        <taxon>Alphaproteobacteria</taxon>
        <taxon>Rhodobacterales</taxon>
        <taxon>Paracoccaceae</taxon>
        <taxon>Gemmobacter</taxon>
    </lineage>
</organism>